<evidence type="ECO:0000256" key="6">
    <source>
        <dbReference type="ARBA" id="ARBA00069881"/>
    </source>
</evidence>
<evidence type="ECO:0000256" key="3">
    <source>
        <dbReference type="ARBA" id="ARBA00022737"/>
    </source>
</evidence>
<dbReference type="GO" id="GO:0000398">
    <property type="term" value="P:mRNA splicing, via spliceosome"/>
    <property type="evidence" value="ECO:0007669"/>
    <property type="project" value="InterPro"/>
</dbReference>
<evidence type="ECO:0000256" key="5">
    <source>
        <dbReference type="ARBA" id="ARBA00024196"/>
    </source>
</evidence>
<dbReference type="PANTHER" id="PTHR10552:SF6">
    <property type="entry name" value="U2 SMALL NUCLEAR RIBONUCLEOPROTEIN A"/>
    <property type="match status" value="1"/>
</dbReference>
<evidence type="ECO:0000313" key="9">
    <source>
        <dbReference type="Proteomes" id="UP000708208"/>
    </source>
</evidence>
<dbReference type="Proteomes" id="UP000708208">
    <property type="component" value="Unassembled WGS sequence"/>
</dbReference>
<protein>
    <recommendedName>
        <fullName evidence="6">Probable U2 small nuclear ribonucleoprotein A'</fullName>
    </recommendedName>
</protein>
<dbReference type="PANTHER" id="PTHR10552">
    <property type="entry name" value="U2 SMALL NUCLEAR RIBONUCLEOPROTEIN A"/>
    <property type="match status" value="1"/>
</dbReference>
<dbReference type="AlphaFoldDB" id="A0A8J2J1Q2"/>
<dbReference type="FunFam" id="3.80.10.10:FF:000026">
    <property type="entry name" value="U2 small nuclear ribonucleoprotein A"/>
    <property type="match status" value="1"/>
</dbReference>
<keyword evidence="9" id="KW-1185">Reference proteome</keyword>
<dbReference type="PROSITE" id="PS51450">
    <property type="entry name" value="LRR"/>
    <property type="match status" value="1"/>
</dbReference>
<accession>A0A8J2J1Q2</accession>
<dbReference type="OrthoDB" id="433501at2759"/>
<name>A0A8J2J1Q2_9HEXA</name>
<evidence type="ECO:0000313" key="8">
    <source>
        <dbReference type="EMBL" id="CAG7637584.1"/>
    </source>
</evidence>
<feature type="region of interest" description="Disordered" evidence="7">
    <location>
        <begin position="228"/>
        <end position="262"/>
    </location>
</feature>
<dbReference type="GO" id="GO:0005686">
    <property type="term" value="C:U2 snRNP"/>
    <property type="evidence" value="ECO:0007669"/>
    <property type="project" value="TreeGrafter"/>
</dbReference>
<evidence type="ECO:0000256" key="7">
    <source>
        <dbReference type="SAM" id="MobiDB-lite"/>
    </source>
</evidence>
<organism evidence="8 9">
    <name type="scientific">Allacma fusca</name>
    <dbReference type="NCBI Taxonomy" id="39272"/>
    <lineage>
        <taxon>Eukaryota</taxon>
        <taxon>Metazoa</taxon>
        <taxon>Ecdysozoa</taxon>
        <taxon>Arthropoda</taxon>
        <taxon>Hexapoda</taxon>
        <taxon>Collembola</taxon>
        <taxon>Symphypleona</taxon>
        <taxon>Sminthuridae</taxon>
        <taxon>Allacma</taxon>
    </lineage>
</organism>
<dbReference type="EMBL" id="CAJVCH010001256">
    <property type="protein sequence ID" value="CAG7637584.1"/>
    <property type="molecule type" value="Genomic_DNA"/>
</dbReference>
<dbReference type="Pfam" id="PF14580">
    <property type="entry name" value="LRR_9"/>
    <property type="match status" value="1"/>
</dbReference>
<reference evidence="8" key="1">
    <citation type="submission" date="2021-06" db="EMBL/GenBank/DDBJ databases">
        <authorList>
            <person name="Hodson N. C."/>
            <person name="Mongue J. A."/>
            <person name="Jaron S. K."/>
        </authorList>
    </citation>
    <scope>NUCLEOTIDE SEQUENCE</scope>
</reference>
<keyword evidence="2" id="KW-0433">Leucine-rich repeat</keyword>
<comment type="subcellular location">
    <subcellularLocation>
        <location evidence="1">Nucleus</location>
    </subcellularLocation>
</comment>
<comment type="caution">
    <text evidence="8">The sequence shown here is derived from an EMBL/GenBank/DDBJ whole genome shotgun (WGS) entry which is preliminary data.</text>
</comment>
<feature type="region of interest" description="Disordered" evidence="7">
    <location>
        <begin position="183"/>
        <end position="203"/>
    </location>
</feature>
<evidence type="ECO:0000256" key="2">
    <source>
        <dbReference type="ARBA" id="ARBA00022614"/>
    </source>
</evidence>
<evidence type="ECO:0000256" key="1">
    <source>
        <dbReference type="ARBA" id="ARBA00004123"/>
    </source>
</evidence>
<dbReference type="GO" id="GO:0030620">
    <property type="term" value="F:U2 snRNA binding"/>
    <property type="evidence" value="ECO:0007669"/>
    <property type="project" value="InterPro"/>
</dbReference>
<feature type="compositionally biased region" description="Basic and acidic residues" evidence="7">
    <location>
        <begin position="242"/>
        <end position="262"/>
    </location>
</feature>
<evidence type="ECO:0000256" key="4">
    <source>
        <dbReference type="ARBA" id="ARBA00023242"/>
    </source>
</evidence>
<dbReference type="InterPro" id="IPR001611">
    <property type="entry name" value="Leu-rich_rpt"/>
</dbReference>
<proteinExistence type="inferred from homology"/>
<keyword evidence="3" id="KW-0677">Repeat</keyword>
<dbReference type="InterPro" id="IPR044640">
    <property type="entry name" value="RU2A"/>
</dbReference>
<keyword evidence="4" id="KW-0539">Nucleus</keyword>
<sequence length="262" mass="30369">MVKLTVELIQNSLQHMNPVRDRELDLRGYKIPMLENLGATLNQFDTIDFTDNDIRKLDNFPLLPRLKCLLMSNNRVKRINPTITETIPNLESLVLTNNMISELSDIDCLTGFQKLTTLSLLFNPVSTKEYYRLYTIYKLPTLRLLDFRKIKQAERDEAKSLFKSKTGKKIRKVIEAEAVHRNEELVEEEEDSSARPPVFQNQSDEQKRLIQEAIVKASSLEEIERLNAMLRTGQVPQAQKQDGPEHEKEEKETNGHDSMELE</sequence>
<gene>
    <name evidence="8" type="ORF">AFUS01_LOCUS302</name>
</gene>
<comment type="similarity">
    <text evidence="5">Belongs to the U2 small nuclear ribonucleoprotein A family.</text>
</comment>